<dbReference type="PANTHER" id="PTHR43133:SF46">
    <property type="entry name" value="RNA POLYMERASE SIGMA-70 FACTOR ECF SUBFAMILY"/>
    <property type="match status" value="1"/>
</dbReference>
<proteinExistence type="inferred from homology"/>
<comment type="caution">
    <text evidence="11">The sequence shown here is derived from an EMBL/GenBank/DDBJ whole genome shotgun (WGS) entry which is preliminary data.</text>
</comment>
<keyword evidence="8" id="KW-0472">Membrane</keyword>
<protein>
    <recommendedName>
        <fullName evidence="6">RNA polymerase sigma factor</fullName>
    </recommendedName>
</protein>
<evidence type="ECO:0000256" key="4">
    <source>
        <dbReference type="ARBA" id="ARBA00023125"/>
    </source>
</evidence>
<dbReference type="PANTHER" id="PTHR43133">
    <property type="entry name" value="RNA POLYMERASE ECF-TYPE SIGMA FACTO"/>
    <property type="match status" value="1"/>
</dbReference>
<comment type="similarity">
    <text evidence="1 6">Belongs to the sigma-70 factor family. ECF subfamily.</text>
</comment>
<evidence type="ECO:0000256" key="1">
    <source>
        <dbReference type="ARBA" id="ARBA00010641"/>
    </source>
</evidence>
<keyword evidence="4 6" id="KW-0238">DNA-binding</keyword>
<dbReference type="RefSeq" id="WP_241309012.1">
    <property type="nucleotide sequence ID" value="NZ_JAKYXJ010000001.1"/>
</dbReference>
<sequence length="371" mass="42506">MTKTHDWQKIYSAYSPKLLGICRRYIQDIHTAEDVLQDSFMAGIQNIHQLKDEQMLFAWLKKIVVNNALQYLRKSSKETFLTEEPSEITEISFAMDDNTEEKTHVLAYDFTQEELLSSIDSLPLHHKSVFNLYFMEHYSHAEIASQLGITVNTSKSHLLRAKKGIQHFLLNHCVTSDTPKNKKKITQLLVFLGFANILWAQTFKTKFSGFSISPSRALELPEHPSLQWPSFPVKQNFYRKTASFTIIGVTFFILTVSSVIIFRPNPINSVKKTFFKGSEKNVQNRENQKGPDSQGNTAFSVTGRHNTENGGQIPPEKQAEKTVPAFLISEEKVSSIKSKEHQKRIQDTAEAPQKIIVVKKIIQRDTVYIER</sequence>
<dbReference type="InterPro" id="IPR014284">
    <property type="entry name" value="RNA_pol_sigma-70_dom"/>
</dbReference>
<feature type="transmembrane region" description="Helical" evidence="8">
    <location>
        <begin position="185"/>
        <end position="203"/>
    </location>
</feature>
<dbReference type="EMBL" id="JAZGJU010000004">
    <property type="protein sequence ID" value="MEE6126304.1"/>
    <property type="molecule type" value="Genomic_DNA"/>
</dbReference>
<feature type="region of interest" description="Disordered" evidence="7">
    <location>
        <begin position="281"/>
        <end position="321"/>
    </location>
</feature>
<evidence type="ECO:0000256" key="2">
    <source>
        <dbReference type="ARBA" id="ARBA00023015"/>
    </source>
</evidence>
<evidence type="ECO:0000313" key="11">
    <source>
        <dbReference type="EMBL" id="MEE6126304.1"/>
    </source>
</evidence>
<dbReference type="InterPro" id="IPR013325">
    <property type="entry name" value="RNA_pol_sigma_r2"/>
</dbReference>
<dbReference type="InterPro" id="IPR036388">
    <property type="entry name" value="WH-like_DNA-bd_sf"/>
</dbReference>
<evidence type="ECO:0000256" key="8">
    <source>
        <dbReference type="SAM" id="Phobius"/>
    </source>
</evidence>
<accession>A0ABU7QUT5</accession>
<evidence type="ECO:0000256" key="5">
    <source>
        <dbReference type="ARBA" id="ARBA00023163"/>
    </source>
</evidence>
<keyword evidence="12" id="KW-1185">Reference proteome</keyword>
<feature type="domain" description="RNA polymerase sigma-70 region 2" evidence="9">
    <location>
        <begin position="10"/>
        <end position="77"/>
    </location>
</feature>
<dbReference type="Gene3D" id="1.10.10.10">
    <property type="entry name" value="Winged helix-like DNA-binding domain superfamily/Winged helix DNA-binding domain"/>
    <property type="match status" value="1"/>
</dbReference>
<evidence type="ECO:0000256" key="7">
    <source>
        <dbReference type="SAM" id="MobiDB-lite"/>
    </source>
</evidence>
<keyword evidence="3 6" id="KW-0731">Sigma factor</keyword>
<dbReference type="NCBIfam" id="TIGR02937">
    <property type="entry name" value="sigma70-ECF"/>
    <property type="match status" value="1"/>
</dbReference>
<name>A0ABU7QUT5_9FLAO</name>
<keyword evidence="8" id="KW-1133">Transmembrane helix</keyword>
<feature type="domain" description="RNA polymerase sigma factor 70 region 4 type 2" evidence="10">
    <location>
        <begin position="113"/>
        <end position="163"/>
    </location>
</feature>
<reference evidence="11 12" key="1">
    <citation type="submission" date="2024-01" db="EMBL/GenBank/DDBJ databases">
        <title>Whole genome of Chryseobacterium arthrosphaerae NNCa 2741.</title>
        <authorList>
            <person name="Boriskina E.V."/>
            <person name="Gordinskaya N.A."/>
            <person name="Kropotov V.S."/>
            <person name="Alekseeva A.E."/>
            <person name="Makhova M.A."/>
            <person name="Kryazhev D.V."/>
            <person name="Shkurkina I.S."/>
        </authorList>
    </citation>
    <scope>NUCLEOTIDE SEQUENCE [LARGE SCALE GENOMIC DNA]</scope>
    <source>
        <strain evidence="11 12">NNCa 2741</strain>
    </source>
</reference>
<gene>
    <name evidence="11" type="ORF">V2E39_02755</name>
</gene>
<dbReference type="InterPro" id="IPR039425">
    <property type="entry name" value="RNA_pol_sigma-70-like"/>
</dbReference>
<dbReference type="Gene3D" id="1.10.1740.10">
    <property type="match status" value="1"/>
</dbReference>
<dbReference type="InterPro" id="IPR000838">
    <property type="entry name" value="RNA_pol_sigma70_ECF_CS"/>
</dbReference>
<organism evidence="11 12">
    <name type="scientific">Chryseobacterium arthrosphaerae</name>
    <dbReference type="NCBI Taxonomy" id="651561"/>
    <lineage>
        <taxon>Bacteria</taxon>
        <taxon>Pseudomonadati</taxon>
        <taxon>Bacteroidota</taxon>
        <taxon>Flavobacteriia</taxon>
        <taxon>Flavobacteriales</taxon>
        <taxon>Weeksellaceae</taxon>
        <taxon>Chryseobacterium group</taxon>
        <taxon>Chryseobacterium</taxon>
    </lineage>
</organism>
<keyword evidence="2 6" id="KW-0805">Transcription regulation</keyword>
<feature type="compositionally biased region" description="Polar residues" evidence="7">
    <location>
        <begin position="290"/>
        <end position="310"/>
    </location>
</feature>
<dbReference type="InterPro" id="IPR013324">
    <property type="entry name" value="RNA_pol_sigma_r3/r4-like"/>
</dbReference>
<dbReference type="SUPFAM" id="SSF88946">
    <property type="entry name" value="Sigma2 domain of RNA polymerase sigma factors"/>
    <property type="match status" value="1"/>
</dbReference>
<evidence type="ECO:0000259" key="9">
    <source>
        <dbReference type="Pfam" id="PF04542"/>
    </source>
</evidence>
<keyword evidence="5 6" id="KW-0804">Transcription</keyword>
<evidence type="ECO:0000256" key="6">
    <source>
        <dbReference type="RuleBase" id="RU000716"/>
    </source>
</evidence>
<dbReference type="InterPro" id="IPR013249">
    <property type="entry name" value="RNA_pol_sigma70_r4_t2"/>
</dbReference>
<dbReference type="Pfam" id="PF08281">
    <property type="entry name" value="Sigma70_r4_2"/>
    <property type="match status" value="1"/>
</dbReference>
<dbReference type="InterPro" id="IPR007627">
    <property type="entry name" value="RNA_pol_sigma70_r2"/>
</dbReference>
<evidence type="ECO:0000259" key="10">
    <source>
        <dbReference type="Pfam" id="PF08281"/>
    </source>
</evidence>
<dbReference type="PROSITE" id="PS01063">
    <property type="entry name" value="SIGMA70_ECF"/>
    <property type="match status" value="1"/>
</dbReference>
<dbReference type="CDD" id="cd06171">
    <property type="entry name" value="Sigma70_r4"/>
    <property type="match status" value="1"/>
</dbReference>
<dbReference type="SUPFAM" id="SSF88659">
    <property type="entry name" value="Sigma3 and sigma4 domains of RNA polymerase sigma factors"/>
    <property type="match status" value="1"/>
</dbReference>
<evidence type="ECO:0000313" key="12">
    <source>
        <dbReference type="Proteomes" id="UP001350005"/>
    </source>
</evidence>
<keyword evidence="8" id="KW-0812">Transmembrane</keyword>
<dbReference type="Pfam" id="PF04542">
    <property type="entry name" value="Sigma70_r2"/>
    <property type="match status" value="1"/>
</dbReference>
<dbReference type="Proteomes" id="UP001350005">
    <property type="component" value="Unassembled WGS sequence"/>
</dbReference>
<evidence type="ECO:0000256" key="3">
    <source>
        <dbReference type="ARBA" id="ARBA00023082"/>
    </source>
</evidence>
<feature type="transmembrane region" description="Helical" evidence="8">
    <location>
        <begin position="242"/>
        <end position="262"/>
    </location>
</feature>